<dbReference type="Pfam" id="PF03486">
    <property type="entry name" value="HI0933_like"/>
    <property type="match status" value="1"/>
</dbReference>
<comment type="caution">
    <text evidence="7">The sequence shown here is derived from an EMBL/GenBank/DDBJ whole genome shotgun (WGS) entry which is preliminary data.</text>
</comment>
<keyword evidence="2" id="KW-0285">Flavoprotein</keyword>
<protein>
    <recommendedName>
        <fullName evidence="9">Aminoacetone oxidase family FAD-binding enzyme</fullName>
    </recommendedName>
</protein>
<keyword evidence="4" id="KW-1133">Transmembrane helix</keyword>
<evidence type="ECO:0000256" key="3">
    <source>
        <dbReference type="ARBA" id="ARBA00022827"/>
    </source>
</evidence>
<evidence type="ECO:0000256" key="1">
    <source>
        <dbReference type="ARBA" id="ARBA00001974"/>
    </source>
</evidence>
<proteinExistence type="predicted"/>
<evidence type="ECO:0000256" key="4">
    <source>
        <dbReference type="SAM" id="Phobius"/>
    </source>
</evidence>
<accession>A0A2J0KZG2</accession>
<dbReference type="SUPFAM" id="SSF51905">
    <property type="entry name" value="FAD/NAD(P)-binding domain"/>
    <property type="match status" value="1"/>
</dbReference>
<dbReference type="InterPro" id="IPR023166">
    <property type="entry name" value="BaiN-like_dom_sf"/>
</dbReference>
<dbReference type="Gene3D" id="2.40.30.10">
    <property type="entry name" value="Translation factors"/>
    <property type="match status" value="1"/>
</dbReference>
<keyword evidence="4" id="KW-0812">Transmembrane</keyword>
<feature type="domain" description="RsdA/BaiN/AoA(So)-like Rossmann fold-like" evidence="5">
    <location>
        <begin position="12"/>
        <end position="415"/>
    </location>
</feature>
<dbReference type="AlphaFoldDB" id="A0A2J0KZG2"/>
<feature type="domain" description="RsdA/BaiN/AoA(So)-like insert" evidence="6">
    <location>
        <begin position="208"/>
        <end position="362"/>
    </location>
</feature>
<feature type="transmembrane region" description="Helical" evidence="4">
    <location>
        <begin position="12"/>
        <end position="31"/>
    </location>
</feature>
<dbReference type="PANTHER" id="PTHR42887:SF2">
    <property type="entry name" value="OS12G0638800 PROTEIN"/>
    <property type="match status" value="1"/>
</dbReference>
<evidence type="ECO:0000259" key="6">
    <source>
        <dbReference type="Pfam" id="PF22780"/>
    </source>
</evidence>
<gene>
    <name evidence="7" type="ORF">COS99_03225</name>
</gene>
<dbReference type="InterPro" id="IPR036188">
    <property type="entry name" value="FAD/NAD-bd_sf"/>
</dbReference>
<evidence type="ECO:0000313" key="8">
    <source>
        <dbReference type="Proteomes" id="UP000230052"/>
    </source>
</evidence>
<dbReference type="PANTHER" id="PTHR42887">
    <property type="entry name" value="OS12G0638800 PROTEIN"/>
    <property type="match status" value="1"/>
</dbReference>
<keyword evidence="4" id="KW-0472">Membrane</keyword>
<evidence type="ECO:0008006" key="9">
    <source>
        <dbReference type="Google" id="ProtNLM"/>
    </source>
</evidence>
<dbReference type="InterPro" id="IPR055178">
    <property type="entry name" value="RsdA/BaiN/AoA(So)-like_dom"/>
</dbReference>
<dbReference type="InterPro" id="IPR057661">
    <property type="entry name" value="RsdA/BaiN/AoA(So)_Rossmann"/>
</dbReference>
<dbReference type="Proteomes" id="UP000230052">
    <property type="component" value="Unassembled WGS sequence"/>
</dbReference>
<dbReference type="Pfam" id="PF22780">
    <property type="entry name" value="HI0933_like_1st"/>
    <property type="match status" value="1"/>
</dbReference>
<evidence type="ECO:0000256" key="2">
    <source>
        <dbReference type="ARBA" id="ARBA00022630"/>
    </source>
</evidence>
<dbReference type="Gene3D" id="1.10.8.260">
    <property type="entry name" value="HI0933 insert domain-like"/>
    <property type="match status" value="1"/>
</dbReference>
<dbReference type="SUPFAM" id="SSF160996">
    <property type="entry name" value="HI0933 insert domain-like"/>
    <property type="match status" value="1"/>
</dbReference>
<keyword evidence="3" id="KW-0274">FAD</keyword>
<organism evidence="7 8">
    <name type="scientific">Candidatus Aquitaenariimonas noxiae</name>
    <dbReference type="NCBI Taxonomy" id="1974741"/>
    <lineage>
        <taxon>Bacteria</taxon>
        <taxon>Pseudomonadati</taxon>
        <taxon>Candidatus Omnitrophota</taxon>
        <taxon>Candidatus Aquitaenariimonas</taxon>
    </lineage>
</organism>
<dbReference type="InterPro" id="IPR004792">
    <property type="entry name" value="BaiN-like"/>
</dbReference>
<dbReference type="Gene3D" id="3.50.50.60">
    <property type="entry name" value="FAD/NAD(P)-binding domain"/>
    <property type="match status" value="1"/>
</dbReference>
<evidence type="ECO:0000313" key="7">
    <source>
        <dbReference type="EMBL" id="PIU41800.1"/>
    </source>
</evidence>
<sequence length="418" mass="46762">MKVAGRVKSHYSIIIIGCGASAGFFLSFLNACEALEKRNILVLEKTLRPFRKIHASGNGRCNYSNISMNEGDYISLAGSKAWQKEAFKRVSELDLKSYLFNNGIPSRHDEYGRLFPYTNSAKTIAFFLEQNLSSETVDTQFDTEVTVVTKKSNEPFVVEWKKEGRQGRAFSDIVIYAAGGSAYQELGTDGSSLLILKKLGHMIIPQIPGIVPLETPKSVLHNIAGIKMEVEIYFKDLFKRKGELLFTEYGISGPNTLYASSVVSQYREKGRVEIHIDFLPEKDLTAEYFKTLYHKSRDKTWPSIFGGVLPHSFISAFIRAIGLKPECHKKCLSEETLRDMYRKLKDFRLEITGTRPLEEAQVSLGGISCDEVNPRTFESQKTKGLYILGEALDYTGGCGGYNIHWCAATAYAASQAIA</sequence>
<comment type="cofactor">
    <cofactor evidence="1">
        <name>FAD</name>
        <dbReference type="ChEBI" id="CHEBI:57692"/>
    </cofactor>
</comment>
<reference evidence="7 8" key="1">
    <citation type="submission" date="2017-09" db="EMBL/GenBank/DDBJ databases">
        <title>Depth-based differentiation of microbial function through sediment-hosted aquifers and enrichment of novel symbionts in the deep terrestrial subsurface.</title>
        <authorList>
            <person name="Probst A.J."/>
            <person name="Ladd B."/>
            <person name="Jarett J.K."/>
            <person name="Geller-Mcgrath D.E."/>
            <person name="Sieber C.M."/>
            <person name="Emerson J.B."/>
            <person name="Anantharaman K."/>
            <person name="Thomas B.C."/>
            <person name="Malmstrom R."/>
            <person name="Stieglmeier M."/>
            <person name="Klingl A."/>
            <person name="Woyke T."/>
            <person name="Ryan C.M."/>
            <person name="Banfield J.F."/>
        </authorList>
    </citation>
    <scope>NUCLEOTIDE SEQUENCE [LARGE SCALE GENOMIC DNA]</scope>
    <source>
        <strain evidence="7">CG07_land_8_20_14_0_80_42_15</strain>
    </source>
</reference>
<dbReference type="EMBL" id="PEWV01000032">
    <property type="protein sequence ID" value="PIU41800.1"/>
    <property type="molecule type" value="Genomic_DNA"/>
</dbReference>
<name>A0A2J0KZG2_9BACT</name>
<dbReference type="NCBIfam" id="TIGR00275">
    <property type="entry name" value="aminoacetone oxidase family FAD-binding enzyme"/>
    <property type="match status" value="1"/>
</dbReference>
<evidence type="ECO:0000259" key="5">
    <source>
        <dbReference type="Pfam" id="PF03486"/>
    </source>
</evidence>